<reference evidence="1" key="1">
    <citation type="submission" date="2014-11" db="EMBL/GenBank/DDBJ databases">
        <authorList>
            <person name="Amaro Gonzalez C."/>
        </authorList>
    </citation>
    <scope>NUCLEOTIDE SEQUENCE</scope>
</reference>
<name>A0A0E9UNC7_ANGAN</name>
<sequence>MISQSVLIRKCSVFGPELEYSEKLIL</sequence>
<proteinExistence type="predicted"/>
<evidence type="ECO:0000313" key="1">
    <source>
        <dbReference type="EMBL" id="JAH67292.1"/>
    </source>
</evidence>
<reference evidence="1" key="2">
    <citation type="journal article" date="2015" name="Fish Shellfish Immunol.">
        <title>Early steps in the European eel (Anguilla anguilla)-Vibrio vulnificus interaction in the gills: Role of the RtxA13 toxin.</title>
        <authorList>
            <person name="Callol A."/>
            <person name="Pajuelo D."/>
            <person name="Ebbesson L."/>
            <person name="Teles M."/>
            <person name="MacKenzie S."/>
            <person name="Amaro C."/>
        </authorList>
    </citation>
    <scope>NUCLEOTIDE SEQUENCE</scope>
</reference>
<organism evidence="1">
    <name type="scientific">Anguilla anguilla</name>
    <name type="common">European freshwater eel</name>
    <name type="synonym">Muraena anguilla</name>
    <dbReference type="NCBI Taxonomy" id="7936"/>
    <lineage>
        <taxon>Eukaryota</taxon>
        <taxon>Metazoa</taxon>
        <taxon>Chordata</taxon>
        <taxon>Craniata</taxon>
        <taxon>Vertebrata</taxon>
        <taxon>Euteleostomi</taxon>
        <taxon>Actinopterygii</taxon>
        <taxon>Neopterygii</taxon>
        <taxon>Teleostei</taxon>
        <taxon>Anguilliformes</taxon>
        <taxon>Anguillidae</taxon>
        <taxon>Anguilla</taxon>
    </lineage>
</organism>
<dbReference type="AlphaFoldDB" id="A0A0E9UNC7"/>
<dbReference type="EMBL" id="GBXM01041285">
    <property type="protein sequence ID" value="JAH67292.1"/>
    <property type="molecule type" value="Transcribed_RNA"/>
</dbReference>
<protein>
    <submittedName>
        <fullName evidence="1">Uncharacterized protein</fullName>
    </submittedName>
</protein>
<accession>A0A0E9UNC7</accession>